<evidence type="ECO:0000313" key="5">
    <source>
        <dbReference type="Proteomes" id="UP000253034"/>
    </source>
</evidence>
<dbReference type="InterPro" id="IPR050490">
    <property type="entry name" value="Bact_solute-bd_prot1"/>
</dbReference>
<comment type="caution">
    <text evidence="4">The sequence shown here is derived from an EMBL/GenBank/DDBJ whole genome shotgun (WGS) entry which is preliminary data.</text>
</comment>
<organism evidence="4 5">
    <name type="scientific">Anaerobacterium chartisolvens</name>
    <dbReference type="NCBI Taxonomy" id="1297424"/>
    <lineage>
        <taxon>Bacteria</taxon>
        <taxon>Bacillati</taxon>
        <taxon>Bacillota</taxon>
        <taxon>Clostridia</taxon>
        <taxon>Eubacteriales</taxon>
        <taxon>Oscillospiraceae</taxon>
        <taxon>Anaerobacterium</taxon>
    </lineage>
</organism>
<dbReference type="PANTHER" id="PTHR43649">
    <property type="entry name" value="ARABINOSE-BINDING PROTEIN-RELATED"/>
    <property type="match status" value="1"/>
</dbReference>
<feature type="domain" description="DUF3502" evidence="3">
    <location>
        <begin position="446"/>
        <end position="513"/>
    </location>
</feature>
<feature type="chain" id="PRO_5038851732" evidence="2">
    <location>
        <begin position="21"/>
        <end position="515"/>
    </location>
</feature>
<sequence>MKKRILSLVLALTLIISVLAGCGNGSSAPDDSTKGAGTEQSGSDGANSENGPPTELSMVALIFSNPPADMNLVVDEINKISKEKINATIKLTPINVGAYAQQVKLMLAGNEKIDLLATGVLGPIFDYYGQTRNGQLMELDDLLDKYGQDIKSVIGENMIVGTQKGKVYAVPNYHDFANSIRLFMRKDMVEKHNIDITKIKTLDDMEAVFKVIKEKEPGITPHMFGQDAQQGLDQAFSIPGGDYLGDWFGVLMDLNTPKVSNYYESQLYADTLKVARRWYTSGYVLKDSATNSEPAQSLMRSGKIFSFSQAGKPGIDGQISLQTGIPVVSAEIVPAQSLTSNLMTFMWGIPSYSKNSEKAMQFLNLMFSDKDIHNLFAWGIEGKHYVKTEDGVIDYPEGVNAQNTGYALHSAFEFGNQFLSHVWKGDAPDLWKQMDEFNKSANKSVALGFSFDSSSVKNEMTALQNVYGQYVRAMGSGIMDPDKSLPDFIDKLKKAGIDKVIAEKQRQLDEFLKSK</sequence>
<dbReference type="InterPro" id="IPR022627">
    <property type="entry name" value="DUF3502"/>
</dbReference>
<dbReference type="Pfam" id="PF01547">
    <property type="entry name" value="SBP_bac_1"/>
    <property type="match status" value="1"/>
</dbReference>
<dbReference type="RefSeq" id="WP_114297953.1">
    <property type="nucleotide sequence ID" value="NZ_QPJT01000012.1"/>
</dbReference>
<dbReference type="Gene3D" id="3.40.190.10">
    <property type="entry name" value="Periplasmic binding protein-like II"/>
    <property type="match status" value="2"/>
</dbReference>
<proteinExistence type="predicted"/>
<dbReference type="PROSITE" id="PS51257">
    <property type="entry name" value="PROKAR_LIPOPROTEIN"/>
    <property type="match status" value="1"/>
</dbReference>
<feature type="compositionally biased region" description="Polar residues" evidence="1">
    <location>
        <begin position="38"/>
        <end position="51"/>
    </location>
</feature>
<gene>
    <name evidence="4" type="ORF">DFR58_1122</name>
</gene>
<dbReference type="SUPFAM" id="SSF53850">
    <property type="entry name" value="Periplasmic binding protein-like II"/>
    <property type="match status" value="1"/>
</dbReference>
<name>A0A369B3L4_9FIRM</name>
<dbReference type="AlphaFoldDB" id="A0A369B3L4"/>
<dbReference type="OrthoDB" id="2636783at2"/>
<dbReference type="Pfam" id="PF12010">
    <property type="entry name" value="DUF3502"/>
    <property type="match status" value="1"/>
</dbReference>
<dbReference type="PANTHER" id="PTHR43649:SF17">
    <property type="entry name" value="ABC TRANSPORTER SOLUTE BINDING PROTEIN-SUGAR TRANSPORT"/>
    <property type="match status" value="1"/>
</dbReference>
<evidence type="ECO:0000313" key="4">
    <source>
        <dbReference type="EMBL" id="RCX16021.1"/>
    </source>
</evidence>
<dbReference type="EMBL" id="QPJT01000012">
    <property type="protein sequence ID" value="RCX16021.1"/>
    <property type="molecule type" value="Genomic_DNA"/>
</dbReference>
<reference evidence="4 5" key="1">
    <citation type="submission" date="2018-07" db="EMBL/GenBank/DDBJ databases">
        <title>Genomic Encyclopedia of Type Strains, Phase IV (KMG-IV): sequencing the most valuable type-strain genomes for metagenomic binning, comparative biology and taxonomic classification.</title>
        <authorList>
            <person name="Goeker M."/>
        </authorList>
    </citation>
    <scope>NUCLEOTIDE SEQUENCE [LARGE SCALE GENOMIC DNA]</scope>
    <source>
        <strain evidence="4 5">DSM 27016</strain>
    </source>
</reference>
<evidence type="ECO:0000256" key="1">
    <source>
        <dbReference type="SAM" id="MobiDB-lite"/>
    </source>
</evidence>
<accession>A0A369B3L4</accession>
<evidence type="ECO:0000256" key="2">
    <source>
        <dbReference type="SAM" id="SignalP"/>
    </source>
</evidence>
<feature type="signal peptide" evidence="2">
    <location>
        <begin position="1"/>
        <end position="20"/>
    </location>
</feature>
<dbReference type="Proteomes" id="UP000253034">
    <property type="component" value="Unassembled WGS sequence"/>
</dbReference>
<keyword evidence="5" id="KW-1185">Reference proteome</keyword>
<protein>
    <submittedName>
        <fullName evidence="4">Putative aldouronate transport system substrate-binding protein</fullName>
    </submittedName>
</protein>
<dbReference type="InterPro" id="IPR006059">
    <property type="entry name" value="SBP"/>
</dbReference>
<evidence type="ECO:0000259" key="3">
    <source>
        <dbReference type="Pfam" id="PF12010"/>
    </source>
</evidence>
<keyword evidence="2" id="KW-0732">Signal</keyword>
<feature type="region of interest" description="Disordered" evidence="1">
    <location>
        <begin position="26"/>
        <end position="51"/>
    </location>
</feature>